<accession>A0A7Z8K2T7</accession>
<dbReference type="RefSeq" id="WP_154728187.1">
    <property type="nucleotide sequence ID" value="NZ_SZYE01000009.1"/>
</dbReference>
<feature type="compositionally biased region" description="Polar residues" evidence="1">
    <location>
        <begin position="423"/>
        <end position="432"/>
    </location>
</feature>
<organism evidence="3 4">
    <name type="scientific">Cellulomonas hominis</name>
    <dbReference type="NCBI Taxonomy" id="156981"/>
    <lineage>
        <taxon>Bacteria</taxon>
        <taxon>Bacillati</taxon>
        <taxon>Actinomycetota</taxon>
        <taxon>Actinomycetes</taxon>
        <taxon>Micrococcales</taxon>
        <taxon>Cellulomonadaceae</taxon>
        <taxon>Cellulomonas</taxon>
    </lineage>
</organism>
<dbReference type="EMBL" id="SZYE01000009">
    <property type="protein sequence ID" value="TKR27007.1"/>
    <property type="molecule type" value="Genomic_DNA"/>
</dbReference>
<proteinExistence type="predicted"/>
<evidence type="ECO:0000313" key="4">
    <source>
        <dbReference type="Proteomes" id="UP000308121"/>
    </source>
</evidence>
<evidence type="ECO:0000313" key="3">
    <source>
        <dbReference type="EMBL" id="TKR27007.1"/>
    </source>
</evidence>
<reference evidence="3 4" key="1">
    <citation type="submission" date="2019-05" db="EMBL/GenBank/DDBJ databases">
        <title>Genome sequence of Cellulomonas hominis strain CS1.</title>
        <authorList>
            <person name="Belmont J."/>
            <person name="Maclea K.S."/>
        </authorList>
    </citation>
    <scope>NUCLEOTIDE SEQUENCE [LARGE SCALE GENOMIC DNA]</scope>
    <source>
        <strain evidence="3 4">CS1</strain>
    </source>
</reference>
<evidence type="ECO:0000256" key="1">
    <source>
        <dbReference type="SAM" id="MobiDB-lite"/>
    </source>
</evidence>
<dbReference type="OrthoDB" id="5096100at2"/>
<keyword evidence="2" id="KW-0812">Transmembrane</keyword>
<sequence>MTEVLNSREWAILTLLAACAVVVLATPSARKALLRSEVPRGMRVIVVPVIALAAWVTALVAGASRLGLWNSGLTKDTIVWFVVTALGTVFAPLDAAKTDRYFLTAARQAVAASVFLQYAMNLYTFSYPAEVALQLGLVALACLLALAERDQRHKTAHKPLLAINALLGIALILLTARQLAANWNTLDARQMLLGLALSIWLPLGVLPFVWLLALYMSYEALIKFLRKPIFGNPAPLKTRVLTLAALGPDLRTAHDLTKDHDTIRTLAETRTRQETFEAVRVYRAKRDRRRAQPALAAQRLRRFAGVAGHDLNGRQLDQREMKETRESLRWLATCHMGHHSNRGRYRADLLDILGDFARKGLPEDHGIQMTVAHDGQSWHAWRRTPSGLILGVAALNEPADHWYYAGTQPPNAPPPQDPGWERSASSSPDWRR</sequence>
<feature type="transmembrane region" description="Helical" evidence="2">
    <location>
        <begin position="12"/>
        <end position="33"/>
    </location>
</feature>
<keyword evidence="2" id="KW-1133">Transmembrane helix</keyword>
<comment type="caution">
    <text evidence="3">The sequence shown here is derived from an EMBL/GenBank/DDBJ whole genome shotgun (WGS) entry which is preliminary data.</text>
</comment>
<keyword evidence="2" id="KW-0472">Membrane</keyword>
<feature type="transmembrane region" description="Helical" evidence="2">
    <location>
        <begin position="78"/>
        <end position="96"/>
    </location>
</feature>
<evidence type="ECO:0000256" key="2">
    <source>
        <dbReference type="SAM" id="Phobius"/>
    </source>
</evidence>
<protein>
    <submittedName>
        <fullName evidence="3">Uncharacterized protein</fullName>
    </submittedName>
</protein>
<dbReference type="AlphaFoldDB" id="A0A7Z8K2T7"/>
<feature type="transmembrane region" description="Helical" evidence="2">
    <location>
        <begin position="159"/>
        <end position="180"/>
    </location>
</feature>
<feature type="region of interest" description="Disordered" evidence="1">
    <location>
        <begin position="403"/>
        <end position="432"/>
    </location>
</feature>
<name>A0A7Z8K2T7_9CELL</name>
<feature type="transmembrane region" description="Helical" evidence="2">
    <location>
        <begin position="192"/>
        <end position="218"/>
    </location>
</feature>
<gene>
    <name evidence="3" type="ORF">FA014_02760</name>
</gene>
<feature type="transmembrane region" description="Helical" evidence="2">
    <location>
        <begin position="45"/>
        <end position="66"/>
    </location>
</feature>
<feature type="transmembrane region" description="Helical" evidence="2">
    <location>
        <begin position="131"/>
        <end position="147"/>
    </location>
</feature>
<dbReference type="Proteomes" id="UP000308121">
    <property type="component" value="Unassembled WGS sequence"/>
</dbReference>